<reference evidence="3" key="1">
    <citation type="submission" date="2013-06" db="EMBL/GenBank/DDBJ databases">
        <title>Complete Genome Sequence of Hyperthermophilic Palaeococcus pacificus DY20341T, Isolated from a Deep-Sea Hydrothermal Sediments.</title>
        <authorList>
            <person name="Zeng X."/>
            <person name="Shao Z."/>
        </authorList>
    </citation>
    <scope>NUCLEOTIDE SEQUENCE [LARGE SCALE GENOMIC DNA]</scope>
    <source>
        <strain evidence="3">DY20341</strain>
    </source>
</reference>
<proteinExistence type="predicted"/>
<organism evidence="2 3">
    <name type="scientific">Palaeococcus pacificus DY20341</name>
    <dbReference type="NCBI Taxonomy" id="1343739"/>
    <lineage>
        <taxon>Archaea</taxon>
        <taxon>Methanobacteriati</taxon>
        <taxon>Methanobacteriota</taxon>
        <taxon>Thermococci</taxon>
        <taxon>Thermococcales</taxon>
        <taxon>Thermococcaceae</taxon>
        <taxon>Palaeococcus</taxon>
    </lineage>
</organism>
<keyword evidence="1" id="KW-0472">Membrane</keyword>
<feature type="transmembrane region" description="Helical" evidence="1">
    <location>
        <begin position="7"/>
        <end position="28"/>
    </location>
</feature>
<keyword evidence="1" id="KW-1133">Transmembrane helix</keyword>
<protein>
    <recommendedName>
        <fullName evidence="4">Class III signal peptide-containing protein</fullName>
    </recommendedName>
</protein>
<dbReference type="STRING" id="1343739.PAP_04575"/>
<keyword evidence="3" id="KW-1185">Reference proteome</keyword>
<dbReference type="HOGENOM" id="CLU_205638_3_0_2"/>
<dbReference type="Proteomes" id="UP000027981">
    <property type="component" value="Chromosome"/>
</dbReference>
<dbReference type="KEGG" id="ppac:PAP_04575"/>
<evidence type="ECO:0008006" key="4">
    <source>
        <dbReference type="Google" id="ProtNLM"/>
    </source>
</evidence>
<dbReference type="Pfam" id="PF04021">
    <property type="entry name" value="Class_IIIsignal"/>
    <property type="match status" value="1"/>
</dbReference>
<dbReference type="InterPro" id="IPR007166">
    <property type="entry name" value="Class3_signal_pept_motif"/>
</dbReference>
<dbReference type="eggNOG" id="arCOG04026">
    <property type="taxonomic scope" value="Archaea"/>
</dbReference>
<evidence type="ECO:0000313" key="2">
    <source>
        <dbReference type="EMBL" id="AIF69326.1"/>
    </source>
</evidence>
<accession>A0A075LT75</accession>
<dbReference type="EMBL" id="CP006019">
    <property type="protein sequence ID" value="AIF69326.1"/>
    <property type="molecule type" value="Genomic_DNA"/>
</dbReference>
<name>A0A075LT75_9EURY</name>
<keyword evidence="1" id="KW-0812">Transmembrane</keyword>
<reference evidence="2 3" key="2">
    <citation type="journal article" date="2015" name="Genome Announc.">
        <title>Complete Genome Sequence of Hyperthermophilic Piezophilic Archaeon Palaeococcus pacificus DY20341T, Isolated from Deep-Sea Hydrothermal Sediments.</title>
        <authorList>
            <person name="Zeng X."/>
            <person name="Jebbar M."/>
            <person name="Shao Z."/>
        </authorList>
    </citation>
    <scope>NUCLEOTIDE SEQUENCE [LARGE SCALE GENOMIC DNA]</scope>
    <source>
        <strain evidence="2 3">DY20341</strain>
    </source>
</reference>
<gene>
    <name evidence="2" type="ORF">PAP_04575</name>
</gene>
<evidence type="ECO:0000313" key="3">
    <source>
        <dbReference type="Proteomes" id="UP000027981"/>
    </source>
</evidence>
<sequence>MRRAQGAIEYLFMLAAALILIAVVLRVITTSLQEITTAVTDYTEYLREKLLQTL</sequence>
<dbReference type="AlphaFoldDB" id="A0A075LT75"/>
<evidence type="ECO:0000256" key="1">
    <source>
        <dbReference type="SAM" id="Phobius"/>
    </source>
</evidence>